<dbReference type="GO" id="GO:0045893">
    <property type="term" value="P:positive regulation of DNA-templated transcription"/>
    <property type="evidence" value="ECO:0007669"/>
    <property type="project" value="TreeGrafter"/>
</dbReference>
<keyword evidence="5 10" id="KW-0804">Transcription</keyword>
<gene>
    <name evidence="13" type="ORF">SADUNF_Sadunf05G0045800</name>
</gene>
<protein>
    <recommendedName>
        <fullName evidence="10">Homeobox-leucine zipper protein</fullName>
    </recommendedName>
    <alternativeName>
        <fullName evidence="10">HD-ZIP protein</fullName>
    </alternativeName>
    <alternativeName>
        <fullName evidence="10">Homeodomain transcription factor</fullName>
    </alternativeName>
</protein>
<evidence type="ECO:0000313" key="13">
    <source>
        <dbReference type="EMBL" id="KAF9681850.1"/>
    </source>
</evidence>
<evidence type="ECO:0000256" key="10">
    <source>
        <dbReference type="RuleBase" id="RU369038"/>
    </source>
</evidence>
<dbReference type="GO" id="GO:0042802">
    <property type="term" value="F:identical protein binding"/>
    <property type="evidence" value="ECO:0007669"/>
    <property type="project" value="UniProtKB-ARBA"/>
</dbReference>
<comment type="caution">
    <text evidence="13">The sequence shown here is derived from an EMBL/GenBank/DDBJ whole genome shotgun (WGS) entry which is preliminary data.</text>
</comment>
<reference evidence="13 14" key="1">
    <citation type="submission" date="2020-10" db="EMBL/GenBank/DDBJ databases">
        <title>Plant Genome Project.</title>
        <authorList>
            <person name="Zhang R.-G."/>
        </authorList>
    </citation>
    <scope>NUCLEOTIDE SEQUENCE [LARGE SCALE GENOMIC DNA]</scope>
    <source>
        <strain evidence="13">FAFU-HL-1</strain>
        <tissue evidence="13">Leaf</tissue>
    </source>
</reference>
<evidence type="ECO:0000256" key="7">
    <source>
        <dbReference type="ARBA" id="ARBA00025748"/>
    </source>
</evidence>
<evidence type="ECO:0000256" key="6">
    <source>
        <dbReference type="ARBA" id="ARBA00023242"/>
    </source>
</evidence>
<name>A0A835K6S7_9ROSI</name>
<feature type="compositionally biased region" description="Polar residues" evidence="11">
    <location>
        <begin position="208"/>
        <end position="222"/>
    </location>
</feature>
<organism evidence="13 14">
    <name type="scientific">Salix dunnii</name>
    <dbReference type="NCBI Taxonomy" id="1413687"/>
    <lineage>
        <taxon>Eukaryota</taxon>
        <taxon>Viridiplantae</taxon>
        <taxon>Streptophyta</taxon>
        <taxon>Embryophyta</taxon>
        <taxon>Tracheophyta</taxon>
        <taxon>Spermatophyta</taxon>
        <taxon>Magnoliopsida</taxon>
        <taxon>eudicotyledons</taxon>
        <taxon>Gunneridae</taxon>
        <taxon>Pentapetalae</taxon>
        <taxon>rosids</taxon>
        <taxon>fabids</taxon>
        <taxon>Malpighiales</taxon>
        <taxon>Salicaceae</taxon>
        <taxon>Saliceae</taxon>
        <taxon>Salix</taxon>
    </lineage>
</organism>
<dbReference type="PANTHER" id="PTHR24326">
    <property type="entry name" value="HOMEOBOX-LEUCINE ZIPPER PROTEIN"/>
    <property type="match status" value="1"/>
</dbReference>
<dbReference type="InterPro" id="IPR000047">
    <property type="entry name" value="HTH_motif"/>
</dbReference>
<keyword evidence="3 8" id="KW-0238">DNA-binding</keyword>
<dbReference type="GO" id="GO:0043565">
    <property type="term" value="F:sequence-specific DNA binding"/>
    <property type="evidence" value="ECO:0007669"/>
    <property type="project" value="UniProtKB-ARBA"/>
</dbReference>
<dbReference type="EMBL" id="JADGMS010000005">
    <property type="protein sequence ID" value="KAF9681850.1"/>
    <property type="molecule type" value="Genomic_DNA"/>
</dbReference>
<dbReference type="OrthoDB" id="6159439at2759"/>
<dbReference type="Proteomes" id="UP000657918">
    <property type="component" value="Unassembled WGS sequence"/>
</dbReference>
<comment type="similarity">
    <text evidence="7 10">Belongs to the HD-ZIP homeobox family. Class I subfamily.</text>
</comment>
<dbReference type="GO" id="GO:0000981">
    <property type="term" value="F:DNA-binding transcription factor activity, RNA polymerase II-specific"/>
    <property type="evidence" value="ECO:0007669"/>
    <property type="project" value="UniProtKB-UniRule"/>
</dbReference>
<evidence type="ECO:0000256" key="5">
    <source>
        <dbReference type="ARBA" id="ARBA00023163"/>
    </source>
</evidence>
<dbReference type="InterPro" id="IPR045224">
    <property type="entry name" value="HDZip_class_I_plant"/>
</dbReference>
<feature type="domain" description="Homeobox" evidence="12">
    <location>
        <begin position="55"/>
        <end position="115"/>
    </location>
</feature>
<keyword evidence="4 8" id="KW-0371">Homeobox</keyword>
<dbReference type="InterPro" id="IPR009057">
    <property type="entry name" value="Homeodomain-like_sf"/>
</dbReference>
<dbReference type="GO" id="GO:0005634">
    <property type="term" value="C:nucleus"/>
    <property type="evidence" value="ECO:0007669"/>
    <property type="project" value="UniProtKB-SubCell"/>
</dbReference>
<comment type="function">
    <text evidence="10">Transcription factor.</text>
</comment>
<evidence type="ECO:0000256" key="4">
    <source>
        <dbReference type="ARBA" id="ARBA00023155"/>
    </source>
</evidence>
<dbReference type="Gene3D" id="1.10.10.60">
    <property type="entry name" value="Homeodomain-like"/>
    <property type="match status" value="1"/>
</dbReference>
<dbReference type="AlphaFoldDB" id="A0A835K6S7"/>
<dbReference type="InterPro" id="IPR017970">
    <property type="entry name" value="Homeobox_CS"/>
</dbReference>
<feature type="compositionally biased region" description="Polar residues" evidence="11">
    <location>
        <begin position="331"/>
        <end position="343"/>
    </location>
</feature>
<dbReference type="FunFam" id="1.10.10.60:FF:000159">
    <property type="entry name" value="Homeobox-leucine zipper protein HAT5"/>
    <property type="match status" value="1"/>
</dbReference>
<sequence length="451" mass="50827">MKRSLGSSDSLGALMSICPNTEEHSPRNNAHVYSREFQSMLNDLDEEGCVEESGGHVTEKKRRLSGDQVKALEKNFEVENKLEPERKVKLAQELGLQPRQVAVWFQNRRARWKTKQLERDYGIRELKAKLNEENTESNVSVKEEIILAESEDKVTEEDTPPLLDSITASENKGLNYENFNSSSSINIGLGAPLFPDFKDGSSDSDSSAILNEDNSPNPAISSSGILQSQLMMSPPPSSSLKFNCSTSSSSPSTMNCFQFSKTFQTQFVKLEEHNFFSSEEACNFFSDEQPPTLHCAYLGLQRAKGEKLDKNRSMKITRGKKERFDGDWNGIPQTGPNSPSKQVDPSEMPRVRCKEEFTNTEARTRRPRAEQPPRNRKRFNRPAPPERTDLLKPYPPTATDRKSWHLPLIRFYPLTPRHACWASNVLVSLSFKSQATPLATDLSPSVPLYGC</sequence>
<accession>A0A835K6S7</accession>
<dbReference type="SMART" id="SM00389">
    <property type="entry name" value="HOX"/>
    <property type="match status" value="1"/>
</dbReference>
<feature type="compositionally biased region" description="Basic and acidic residues" evidence="11">
    <location>
        <begin position="347"/>
        <end position="373"/>
    </location>
</feature>
<feature type="DNA-binding region" description="Homeobox" evidence="8">
    <location>
        <begin position="57"/>
        <end position="116"/>
    </location>
</feature>
<dbReference type="Pfam" id="PF00046">
    <property type="entry name" value="Homeodomain"/>
    <property type="match status" value="1"/>
</dbReference>
<proteinExistence type="inferred from homology"/>
<dbReference type="PANTHER" id="PTHR24326:SF547">
    <property type="entry name" value="HOMEOBOX-LEUCINE ZIPPER PROTEIN ATHB-6"/>
    <property type="match status" value="1"/>
</dbReference>
<evidence type="ECO:0000259" key="12">
    <source>
        <dbReference type="PROSITE" id="PS50071"/>
    </source>
</evidence>
<comment type="subcellular location">
    <subcellularLocation>
        <location evidence="1 8 9">Nucleus</location>
    </subcellularLocation>
</comment>
<keyword evidence="2 10" id="KW-0805">Transcription regulation</keyword>
<keyword evidence="6 8" id="KW-0539">Nucleus</keyword>
<dbReference type="InterPro" id="IPR001356">
    <property type="entry name" value="HD"/>
</dbReference>
<feature type="region of interest" description="Disordered" evidence="11">
    <location>
        <begin position="320"/>
        <end position="396"/>
    </location>
</feature>
<dbReference type="CDD" id="cd00086">
    <property type="entry name" value="homeodomain"/>
    <property type="match status" value="1"/>
</dbReference>
<dbReference type="PROSITE" id="PS00027">
    <property type="entry name" value="HOMEOBOX_1"/>
    <property type="match status" value="1"/>
</dbReference>
<evidence type="ECO:0000313" key="14">
    <source>
        <dbReference type="Proteomes" id="UP000657918"/>
    </source>
</evidence>
<dbReference type="SUPFAM" id="SSF46689">
    <property type="entry name" value="Homeodomain-like"/>
    <property type="match status" value="1"/>
</dbReference>
<evidence type="ECO:0000256" key="9">
    <source>
        <dbReference type="RuleBase" id="RU000682"/>
    </source>
</evidence>
<evidence type="ECO:0000256" key="3">
    <source>
        <dbReference type="ARBA" id="ARBA00023125"/>
    </source>
</evidence>
<evidence type="ECO:0000256" key="8">
    <source>
        <dbReference type="PROSITE-ProRule" id="PRU00108"/>
    </source>
</evidence>
<dbReference type="PROSITE" id="PS50071">
    <property type="entry name" value="HOMEOBOX_2"/>
    <property type="match status" value="1"/>
</dbReference>
<dbReference type="PRINTS" id="PR00031">
    <property type="entry name" value="HTHREPRESSR"/>
</dbReference>
<feature type="region of interest" description="Disordered" evidence="11">
    <location>
        <begin position="200"/>
        <end position="222"/>
    </location>
</feature>
<evidence type="ECO:0000256" key="2">
    <source>
        <dbReference type="ARBA" id="ARBA00023015"/>
    </source>
</evidence>
<evidence type="ECO:0000256" key="1">
    <source>
        <dbReference type="ARBA" id="ARBA00004123"/>
    </source>
</evidence>
<evidence type="ECO:0000256" key="11">
    <source>
        <dbReference type="SAM" id="MobiDB-lite"/>
    </source>
</evidence>
<keyword evidence="14" id="KW-1185">Reference proteome</keyword>